<keyword evidence="3" id="KW-1185">Reference proteome</keyword>
<comment type="caution">
    <text evidence="2">The sequence shown here is derived from an EMBL/GenBank/DDBJ whole genome shotgun (WGS) entry which is preliminary data.</text>
</comment>
<evidence type="ECO:0000256" key="1">
    <source>
        <dbReference type="SAM" id="MobiDB-lite"/>
    </source>
</evidence>
<feature type="region of interest" description="Disordered" evidence="1">
    <location>
        <begin position="1"/>
        <end position="75"/>
    </location>
</feature>
<sequence>MPSSNVNNNNNNDFFSQVSTQGLPEKDQKTQPWKDFHEPNGDLVAPGSLVVDIPKTEETGGYLGRSTQTGSLGGH</sequence>
<reference evidence="2" key="1">
    <citation type="submission" date="2022-10" db="EMBL/GenBank/DDBJ databases">
        <title>Tapping the CABI collections for fungal endophytes: first genome assemblies for Collariella, Neodidymelliopsis, Ascochyta clinopodiicola, Didymella pomorum, Didymosphaeria variabile, Neocosmospora piperis and Neocucurbitaria cava.</title>
        <authorList>
            <person name="Hill R."/>
        </authorList>
    </citation>
    <scope>NUCLEOTIDE SEQUENCE</scope>
    <source>
        <strain evidence="2">IMI 355082</strain>
    </source>
</reference>
<feature type="compositionally biased region" description="Polar residues" evidence="1">
    <location>
        <begin position="13"/>
        <end position="22"/>
    </location>
</feature>
<dbReference type="OrthoDB" id="10374760at2759"/>
<dbReference type="EMBL" id="JAPEVB010000003">
    <property type="protein sequence ID" value="KAJ4390720.1"/>
    <property type="molecule type" value="Genomic_DNA"/>
</dbReference>
<dbReference type="AlphaFoldDB" id="A0A9W8YSE6"/>
<feature type="compositionally biased region" description="Polar residues" evidence="1">
    <location>
        <begin position="65"/>
        <end position="75"/>
    </location>
</feature>
<organism evidence="2 3">
    <name type="scientific">Gnomoniopsis smithogilvyi</name>
    <dbReference type="NCBI Taxonomy" id="1191159"/>
    <lineage>
        <taxon>Eukaryota</taxon>
        <taxon>Fungi</taxon>
        <taxon>Dikarya</taxon>
        <taxon>Ascomycota</taxon>
        <taxon>Pezizomycotina</taxon>
        <taxon>Sordariomycetes</taxon>
        <taxon>Sordariomycetidae</taxon>
        <taxon>Diaporthales</taxon>
        <taxon>Gnomoniaceae</taxon>
        <taxon>Gnomoniopsis</taxon>
    </lineage>
</organism>
<dbReference type="Proteomes" id="UP001140453">
    <property type="component" value="Unassembled WGS sequence"/>
</dbReference>
<name>A0A9W8YSE6_9PEZI</name>
<feature type="compositionally biased region" description="Basic and acidic residues" evidence="1">
    <location>
        <begin position="24"/>
        <end position="40"/>
    </location>
</feature>
<proteinExistence type="predicted"/>
<feature type="compositionally biased region" description="Low complexity" evidence="1">
    <location>
        <begin position="1"/>
        <end position="12"/>
    </location>
</feature>
<accession>A0A9W8YSE6</accession>
<evidence type="ECO:0000313" key="2">
    <source>
        <dbReference type="EMBL" id="KAJ4390720.1"/>
    </source>
</evidence>
<gene>
    <name evidence="2" type="ORF">N0V93_004318</name>
</gene>
<protein>
    <submittedName>
        <fullName evidence="2">Uncharacterized protein</fullName>
    </submittedName>
</protein>
<evidence type="ECO:0000313" key="3">
    <source>
        <dbReference type="Proteomes" id="UP001140453"/>
    </source>
</evidence>